<name>A0A844B0G5_9BURK</name>
<dbReference type="OrthoDB" id="188700at2"/>
<dbReference type="RefSeq" id="WP_153587047.1">
    <property type="nucleotide sequence ID" value="NZ_WJBU01000032.1"/>
</dbReference>
<evidence type="ECO:0000259" key="2">
    <source>
        <dbReference type="PROSITE" id="PS50995"/>
    </source>
</evidence>
<feature type="region of interest" description="Disordered" evidence="1">
    <location>
        <begin position="162"/>
        <end position="181"/>
    </location>
</feature>
<dbReference type="InterPro" id="IPR036388">
    <property type="entry name" value="WH-like_DNA-bd_sf"/>
</dbReference>
<dbReference type="Proteomes" id="UP000487350">
    <property type="component" value="Unassembled WGS sequence"/>
</dbReference>
<keyword evidence="4" id="KW-1185">Reference proteome</keyword>
<dbReference type="GO" id="GO:0003700">
    <property type="term" value="F:DNA-binding transcription factor activity"/>
    <property type="evidence" value="ECO:0007669"/>
    <property type="project" value="InterPro"/>
</dbReference>
<protein>
    <submittedName>
        <fullName evidence="3">MarR family transcriptional regulator</fullName>
    </submittedName>
</protein>
<evidence type="ECO:0000256" key="1">
    <source>
        <dbReference type="SAM" id="MobiDB-lite"/>
    </source>
</evidence>
<feature type="compositionally biased region" description="Basic residues" evidence="1">
    <location>
        <begin position="170"/>
        <end position="181"/>
    </location>
</feature>
<dbReference type="PANTHER" id="PTHR33164:SF57">
    <property type="entry name" value="MARR-FAMILY TRANSCRIPTIONAL REGULATOR"/>
    <property type="match status" value="1"/>
</dbReference>
<comment type="caution">
    <text evidence="3">The sequence shown here is derived from an EMBL/GenBank/DDBJ whole genome shotgun (WGS) entry which is preliminary data.</text>
</comment>
<dbReference type="EMBL" id="WJBU01000032">
    <property type="protein sequence ID" value="MRD49754.1"/>
    <property type="molecule type" value="Genomic_DNA"/>
</dbReference>
<proteinExistence type="predicted"/>
<sequence>MTNSVSVTKTNESGREAKLQLHRWFPYRFSWIANEVSISLHHVYHTRWGISVPAWRVICVLAEFAPLSGKGVASETAMDVVQVTRAVNDLHRKRLVLRKEDALDRRKVSLELSATGKRLYEEVIPYALQLEEQLLDGLSGREREVLSSLLDRVHENTVRSVSGNVPEAAKRKRTGMRRRLS</sequence>
<evidence type="ECO:0000313" key="4">
    <source>
        <dbReference type="Proteomes" id="UP000487350"/>
    </source>
</evidence>
<dbReference type="InterPro" id="IPR000835">
    <property type="entry name" value="HTH_MarR-typ"/>
</dbReference>
<gene>
    <name evidence="3" type="ORF">GHT07_21000</name>
</gene>
<dbReference type="PROSITE" id="PS50995">
    <property type="entry name" value="HTH_MARR_2"/>
    <property type="match status" value="1"/>
</dbReference>
<dbReference type="GO" id="GO:0006950">
    <property type="term" value="P:response to stress"/>
    <property type="evidence" value="ECO:0007669"/>
    <property type="project" value="TreeGrafter"/>
</dbReference>
<dbReference type="SMART" id="SM00347">
    <property type="entry name" value="HTH_MARR"/>
    <property type="match status" value="1"/>
</dbReference>
<dbReference type="PANTHER" id="PTHR33164">
    <property type="entry name" value="TRANSCRIPTIONAL REGULATOR, MARR FAMILY"/>
    <property type="match status" value="1"/>
</dbReference>
<dbReference type="InterPro" id="IPR039422">
    <property type="entry name" value="MarR/SlyA-like"/>
</dbReference>
<feature type="domain" description="HTH marR-type" evidence="2">
    <location>
        <begin position="1"/>
        <end position="155"/>
    </location>
</feature>
<evidence type="ECO:0000313" key="3">
    <source>
        <dbReference type="EMBL" id="MRD49754.1"/>
    </source>
</evidence>
<dbReference type="SUPFAM" id="SSF46785">
    <property type="entry name" value="Winged helix' DNA-binding domain"/>
    <property type="match status" value="1"/>
</dbReference>
<dbReference type="PRINTS" id="PR00598">
    <property type="entry name" value="HTHMARR"/>
</dbReference>
<accession>A0A844B0G5</accession>
<dbReference type="InterPro" id="IPR036390">
    <property type="entry name" value="WH_DNA-bd_sf"/>
</dbReference>
<dbReference type="AlphaFoldDB" id="A0A844B0G5"/>
<reference evidence="3 4" key="1">
    <citation type="submission" date="2019-11" db="EMBL/GenBank/DDBJ databases">
        <title>Caenimonas koreensis gen. nov., sp. nov., isolated from activated sludge.</title>
        <authorList>
            <person name="Seung H.R."/>
        </authorList>
    </citation>
    <scope>NUCLEOTIDE SEQUENCE [LARGE SCALE GENOMIC DNA]</scope>
    <source>
        <strain evidence="3 4">EMB320</strain>
    </source>
</reference>
<dbReference type="Pfam" id="PF12802">
    <property type="entry name" value="MarR_2"/>
    <property type="match status" value="1"/>
</dbReference>
<organism evidence="3 4">
    <name type="scientific">Caenimonas koreensis DSM 17982</name>
    <dbReference type="NCBI Taxonomy" id="1121255"/>
    <lineage>
        <taxon>Bacteria</taxon>
        <taxon>Pseudomonadati</taxon>
        <taxon>Pseudomonadota</taxon>
        <taxon>Betaproteobacteria</taxon>
        <taxon>Burkholderiales</taxon>
        <taxon>Comamonadaceae</taxon>
        <taxon>Caenimonas</taxon>
    </lineage>
</organism>
<dbReference type="Gene3D" id="1.10.10.10">
    <property type="entry name" value="Winged helix-like DNA-binding domain superfamily/Winged helix DNA-binding domain"/>
    <property type="match status" value="1"/>
</dbReference>